<dbReference type="Gene3D" id="1.20.120.330">
    <property type="entry name" value="Nucleotidyltransferases domain 2"/>
    <property type="match status" value="1"/>
</dbReference>
<gene>
    <name evidence="2" type="ORF">ENO26_07930</name>
</gene>
<dbReference type="SMART" id="SM00748">
    <property type="entry name" value="HEPN"/>
    <property type="match status" value="1"/>
</dbReference>
<evidence type="ECO:0000259" key="1">
    <source>
        <dbReference type="PROSITE" id="PS50910"/>
    </source>
</evidence>
<dbReference type="PROSITE" id="PS50910">
    <property type="entry name" value="HEPN"/>
    <property type="match status" value="1"/>
</dbReference>
<dbReference type="AlphaFoldDB" id="A0A7J2U5J1"/>
<sequence length="141" mass="16217">MGSYSHVEILVKRSKSFYNYALEALSRGDFDLALFLLEQAAQLRVKALLLRLLGFTPKGHRIRELLGALAKYLESLNREELAKLVSEFIDVWRSELRVVEEAYTGSRYLLRIYDKSDVEKALKAVEELFKVIEAVENSVFS</sequence>
<organism evidence="2">
    <name type="scientific">Ignisphaera aggregans</name>
    <dbReference type="NCBI Taxonomy" id="334771"/>
    <lineage>
        <taxon>Archaea</taxon>
        <taxon>Thermoproteota</taxon>
        <taxon>Thermoprotei</taxon>
        <taxon>Desulfurococcales</taxon>
        <taxon>Desulfurococcaceae</taxon>
        <taxon>Ignisphaera</taxon>
    </lineage>
</organism>
<dbReference type="SUPFAM" id="SSF81593">
    <property type="entry name" value="Nucleotidyltransferase substrate binding subunit/domain"/>
    <property type="match status" value="1"/>
</dbReference>
<accession>A0A7J2U5J1</accession>
<feature type="domain" description="HEPN" evidence="1">
    <location>
        <begin position="11"/>
        <end position="135"/>
    </location>
</feature>
<proteinExistence type="predicted"/>
<dbReference type="Pfam" id="PF05168">
    <property type="entry name" value="HEPN"/>
    <property type="match status" value="1"/>
</dbReference>
<comment type="caution">
    <text evidence="2">The sequence shown here is derived from an EMBL/GenBank/DDBJ whole genome shotgun (WGS) entry which is preliminary data.</text>
</comment>
<reference evidence="2" key="1">
    <citation type="journal article" date="2020" name="mSystems">
        <title>Genome- and Community-Level Interaction Insights into Carbon Utilization and Element Cycling Functions of Hydrothermarchaeota in Hydrothermal Sediment.</title>
        <authorList>
            <person name="Zhou Z."/>
            <person name="Liu Y."/>
            <person name="Xu W."/>
            <person name="Pan J."/>
            <person name="Luo Z.H."/>
            <person name="Li M."/>
        </authorList>
    </citation>
    <scope>NUCLEOTIDE SEQUENCE [LARGE SCALE GENOMIC DNA]</scope>
    <source>
        <strain evidence="2">SpSt-125</strain>
    </source>
</reference>
<dbReference type="EMBL" id="DSEU01000052">
    <property type="protein sequence ID" value="HEM67472.1"/>
    <property type="molecule type" value="Genomic_DNA"/>
</dbReference>
<name>A0A7J2U5J1_9CREN</name>
<protein>
    <submittedName>
        <fullName evidence="2">HEPN domain-containing protein</fullName>
    </submittedName>
</protein>
<evidence type="ECO:0000313" key="2">
    <source>
        <dbReference type="EMBL" id="HEM67472.1"/>
    </source>
</evidence>
<dbReference type="InterPro" id="IPR007842">
    <property type="entry name" value="HEPN_dom"/>
</dbReference>